<evidence type="ECO:0000256" key="1">
    <source>
        <dbReference type="SAM" id="Phobius"/>
    </source>
</evidence>
<feature type="transmembrane region" description="Helical" evidence="1">
    <location>
        <begin position="388"/>
        <end position="409"/>
    </location>
</feature>
<feature type="transmembrane region" description="Helical" evidence="1">
    <location>
        <begin position="421"/>
        <end position="450"/>
    </location>
</feature>
<gene>
    <name evidence="3" type="ORF">A3D01_00985</name>
</gene>
<evidence type="ECO:0008006" key="5">
    <source>
        <dbReference type="Google" id="ProtNLM"/>
    </source>
</evidence>
<dbReference type="AlphaFoldDB" id="A0A1F7YZL5"/>
<proteinExistence type="predicted"/>
<accession>A0A1F7YZL5</accession>
<feature type="chain" id="PRO_5009533848" description="Yip1 domain-containing protein" evidence="2">
    <location>
        <begin position="28"/>
        <end position="467"/>
    </location>
</feature>
<evidence type="ECO:0000313" key="3">
    <source>
        <dbReference type="EMBL" id="OGM32731.1"/>
    </source>
</evidence>
<keyword evidence="1" id="KW-0472">Membrane</keyword>
<evidence type="ECO:0000313" key="4">
    <source>
        <dbReference type="Proteomes" id="UP000177169"/>
    </source>
</evidence>
<feature type="transmembrane region" description="Helical" evidence="1">
    <location>
        <begin position="351"/>
        <end position="376"/>
    </location>
</feature>
<dbReference type="Proteomes" id="UP000177169">
    <property type="component" value="Unassembled WGS sequence"/>
</dbReference>
<dbReference type="PROSITE" id="PS51257">
    <property type="entry name" value="PROKAR_LIPOPROTEIN"/>
    <property type="match status" value="1"/>
</dbReference>
<feature type="transmembrane region" description="Helical" evidence="1">
    <location>
        <begin position="302"/>
        <end position="324"/>
    </location>
</feature>
<dbReference type="EMBL" id="MGGR01000028">
    <property type="protein sequence ID" value="OGM32731.1"/>
    <property type="molecule type" value="Genomic_DNA"/>
</dbReference>
<keyword evidence="1" id="KW-1133">Transmembrane helix</keyword>
<protein>
    <recommendedName>
        <fullName evidence="5">Yip1 domain-containing protein</fullName>
    </recommendedName>
</protein>
<evidence type="ECO:0000256" key="2">
    <source>
        <dbReference type="SAM" id="SignalP"/>
    </source>
</evidence>
<reference evidence="3 4" key="1">
    <citation type="journal article" date="2016" name="Nat. Commun.">
        <title>Thousands of microbial genomes shed light on interconnected biogeochemical processes in an aquifer system.</title>
        <authorList>
            <person name="Anantharaman K."/>
            <person name="Brown C.T."/>
            <person name="Hug L.A."/>
            <person name="Sharon I."/>
            <person name="Castelle C.J."/>
            <person name="Probst A.J."/>
            <person name="Thomas B.C."/>
            <person name="Singh A."/>
            <person name="Wilkins M.J."/>
            <person name="Karaoz U."/>
            <person name="Brodie E.L."/>
            <person name="Williams K.H."/>
            <person name="Hubbard S.S."/>
            <person name="Banfield J.F."/>
        </authorList>
    </citation>
    <scope>NUCLEOTIDE SEQUENCE [LARGE SCALE GENOMIC DNA]</scope>
</reference>
<keyword evidence="2" id="KW-0732">Signal</keyword>
<name>A0A1F7YZL5_9BACT</name>
<organism evidence="3 4">
    <name type="scientific">Candidatus Woesebacteria bacterium RIFCSPHIGHO2_02_FULL_39_13</name>
    <dbReference type="NCBI Taxonomy" id="1802505"/>
    <lineage>
        <taxon>Bacteria</taxon>
        <taxon>Candidatus Woeseibacteriota</taxon>
    </lineage>
</organism>
<feature type="signal peptide" evidence="2">
    <location>
        <begin position="1"/>
        <end position="27"/>
    </location>
</feature>
<keyword evidence="1" id="KW-0812">Transmembrane</keyword>
<comment type="caution">
    <text evidence="3">The sequence shown here is derived from an EMBL/GenBank/DDBJ whole genome shotgun (WGS) entry which is preliminary data.</text>
</comment>
<sequence>MKRYIGLMFGTFLVTACFVLFSSSLNAQSQDQSSGPTELKVAPDYILPPQTEPGFLGQDHNYTLVFRGNGEAVVSAKIAFTNKSESPLTELKLRIPRVEPKEVFVYQVILQNRCVRYDPSVYNPVTRTYGQQVCAEYQEPSYYDNYWGGARYQKAKTQIDIDTLTVTLPKEISANKSGAFFVYLRAFGYTKKNILGAYDYTFESLKAEESIRNLRVGISSDSDLFLKGAKGEVTYRLEETAFQSFGKAGVSAPEANTAFDSFVSQIGYGSIVKTASNLAALESYKVEGTYADSRLKLYGKEIAIAILVILFLGTFIVLFIRFIIKRVNKSAFPEVRGTGSKPDSVSGNSRMLLISLGVSFVSSIIILFYTILVFFLGNYLNRLISYQFQAVITLLLIVISFVIYSLLLFSPGVYMGVKKSVGWGITTVVLTLLWLIIYFIIAVFVVFLLFGTGTGPITPLYGAVKAE</sequence>